<organism evidence="1 2">
    <name type="scientific">Ilyodon furcidens</name>
    <name type="common">goldbreast splitfin</name>
    <dbReference type="NCBI Taxonomy" id="33524"/>
    <lineage>
        <taxon>Eukaryota</taxon>
        <taxon>Metazoa</taxon>
        <taxon>Chordata</taxon>
        <taxon>Craniata</taxon>
        <taxon>Vertebrata</taxon>
        <taxon>Euteleostomi</taxon>
        <taxon>Actinopterygii</taxon>
        <taxon>Neopterygii</taxon>
        <taxon>Teleostei</taxon>
        <taxon>Neoteleostei</taxon>
        <taxon>Acanthomorphata</taxon>
        <taxon>Ovalentaria</taxon>
        <taxon>Atherinomorphae</taxon>
        <taxon>Cyprinodontiformes</taxon>
        <taxon>Goodeidae</taxon>
        <taxon>Ilyodon</taxon>
    </lineage>
</organism>
<gene>
    <name evidence="1" type="ORF">ILYODFUR_034590</name>
</gene>
<proteinExistence type="predicted"/>
<dbReference type="EMBL" id="JAHRIQ010029451">
    <property type="protein sequence ID" value="MEQ2230963.1"/>
    <property type="molecule type" value="Genomic_DNA"/>
</dbReference>
<evidence type="ECO:0000313" key="2">
    <source>
        <dbReference type="Proteomes" id="UP001482620"/>
    </source>
</evidence>
<name>A0ABV0TH39_9TELE</name>
<reference evidence="1 2" key="1">
    <citation type="submission" date="2021-06" db="EMBL/GenBank/DDBJ databases">
        <authorList>
            <person name="Palmer J.M."/>
        </authorList>
    </citation>
    <scope>NUCLEOTIDE SEQUENCE [LARGE SCALE GENOMIC DNA]</scope>
    <source>
        <strain evidence="2">if_2019</strain>
        <tissue evidence="1">Muscle</tissue>
    </source>
</reference>
<keyword evidence="2" id="KW-1185">Reference proteome</keyword>
<dbReference type="Proteomes" id="UP001482620">
    <property type="component" value="Unassembled WGS sequence"/>
</dbReference>
<comment type="caution">
    <text evidence="1">The sequence shown here is derived from an EMBL/GenBank/DDBJ whole genome shotgun (WGS) entry which is preliminary data.</text>
</comment>
<protein>
    <submittedName>
        <fullName evidence="1">Uncharacterized protein</fullName>
    </submittedName>
</protein>
<sequence length="107" mass="12389">MLQPGLLVLITSQSLLSGINLSKDTKQRLCWIQQIFRMVMTNHPKIVFLKRRLTKVVFITTANFTDPANASKVWGSPARPVVTKKLIKFKFIVDFLKWMLIRPVTFE</sequence>
<evidence type="ECO:0000313" key="1">
    <source>
        <dbReference type="EMBL" id="MEQ2230963.1"/>
    </source>
</evidence>
<accession>A0ABV0TH39</accession>